<name>A0A3M9MM21_9BACT</name>
<protein>
    <submittedName>
        <fullName evidence="4">Uncharacterized protein</fullName>
    </submittedName>
</protein>
<dbReference type="InterPro" id="IPR050498">
    <property type="entry name" value="Ycf3"/>
</dbReference>
<evidence type="ECO:0000256" key="2">
    <source>
        <dbReference type="ARBA" id="ARBA00022803"/>
    </source>
</evidence>
<feature type="signal peptide" evidence="3">
    <location>
        <begin position="1"/>
        <end position="34"/>
    </location>
</feature>
<dbReference type="InterPro" id="IPR019734">
    <property type="entry name" value="TPR_rpt"/>
</dbReference>
<evidence type="ECO:0000256" key="1">
    <source>
        <dbReference type="ARBA" id="ARBA00022737"/>
    </source>
</evidence>
<evidence type="ECO:0000256" key="3">
    <source>
        <dbReference type="SAM" id="SignalP"/>
    </source>
</evidence>
<dbReference type="Proteomes" id="UP000272117">
    <property type="component" value="Unassembled WGS sequence"/>
</dbReference>
<dbReference type="AlphaFoldDB" id="A0A3M9MM21"/>
<evidence type="ECO:0000313" key="5">
    <source>
        <dbReference type="Proteomes" id="UP000272117"/>
    </source>
</evidence>
<reference evidence="4 5" key="1">
    <citation type="submission" date="2018-11" db="EMBL/GenBank/DDBJ databases">
        <title>Rufibacter latericius sp. nov., isolated from water in Baiyang Lake.</title>
        <authorList>
            <person name="Yang Y."/>
        </authorList>
    </citation>
    <scope>NUCLEOTIDE SEQUENCE [LARGE SCALE GENOMIC DNA]</scope>
    <source>
        <strain evidence="4 5">R-22-1c-1</strain>
    </source>
</reference>
<dbReference type="SMART" id="SM00028">
    <property type="entry name" value="TPR"/>
    <property type="match status" value="4"/>
</dbReference>
<keyword evidence="5" id="KW-1185">Reference proteome</keyword>
<sequence>MAFKVGFNAKGKMKRVRAIICMMVLVVASLQASAFDFPSSLVSVSKTRIKELTLLIRQQPGNARAYAERASARMEVKDAYGAIKDYSIALVLGAEDSTSIREARGNAFLEVGAYREALKDFEAVLTNEASTESLYGRAVARYYLDDHFGAIRDLDEVILTAPTHNRALCNRGIVKLELNKLEEAVSDLTLFLTHYPDHVEATYALSVATNRLQKRIAKRSM</sequence>
<evidence type="ECO:0000313" key="4">
    <source>
        <dbReference type="EMBL" id="RNI26255.1"/>
    </source>
</evidence>
<keyword evidence="1" id="KW-0677">Repeat</keyword>
<organism evidence="4 5">
    <name type="scientific">Rufibacter latericius</name>
    <dbReference type="NCBI Taxonomy" id="2487040"/>
    <lineage>
        <taxon>Bacteria</taxon>
        <taxon>Pseudomonadati</taxon>
        <taxon>Bacteroidota</taxon>
        <taxon>Cytophagia</taxon>
        <taxon>Cytophagales</taxon>
        <taxon>Hymenobacteraceae</taxon>
        <taxon>Rufibacter</taxon>
    </lineage>
</organism>
<dbReference type="Gene3D" id="1.25.40.10">
    <property type="entry name" value="Tetratricopeptide repeat domain"/>
    <property type="match status" value="2"/>
</dbReference>
<comment type="caution">
    <text evidence="4">The sequence shown here is derived from an EMBL/GenBank/DDBJ whole genome shotgun (WGS) entry which is preliminary data.</text>
</comment>
<dbReference type="GO" id="GO:0009279">
    <property type="term" value="C:cell outer membrane"/>
    <property type="evidence" value="ECO:0007669"/>
    <property type="project" value="TreeGrafter"/>
</dbReference>
<accession>A0A3M9MM21</accession>
<dbReference type="PANTHER" id="PTHR44858">
    <property type="entry name" value="TETRATRICOPEPTIDE REPEAT PROTEIN 6"/>
    <property type="match status" value="1"/>
</dbReference>
<feature type="chain" id="PRO_5018303033" evidence="3">
    <location>
        <begin position="35"/>
        <end position="221"/>
    </location>
</feature>
<dbReference type="GO" id="GO:0046813">
    <property type="term" value="P:receptor-mediated virion attachment to host cell"/>
    <property type="evidence" value="ECO:0007669"/>
    <property type="project" value="TreeGrafter"/>
</dbReference>
<keyword evidence="3" id="KW-0732">Signal</keyword>
<proteinExistence type="predicted"/>
<dbReference type="PANTHER" id="PTHR44858:SF1">
    <property type="entry name" value="UDP-N-ACETYLGLUCOSAMINE--PEPTIDE N-ACETYLGLUCOSAMINYLTRANSFERASE SPINDLY-RELATED"/>
    <property type="match status" value="1"/>
</dbReference>
<keyword evidence="2" id="KW-0802">TPR repeat</keyword>
<dbReference type="OrthoDB" id="712930at2"/>
<dbReference type="EMBL" id="RJJD01000008">
    <property type="protein sequence ID" value="RNI26255.1"/>
    <property type="molecule type" value="Genomic_DNA"/>
</dbReference>
<dbReference type="SUPFAM" id="SSF48452">
    <property type="entry name" value="TPR-like"/>
    <property type="match status" value="2"/>
</dbReference>
<dbReference type="InterPro" id="IPR011990">
    <property type="entry name" value="TPR-like_helical_dom_sf"/>
</dbReference>
<gene>
    <name evidence="4" type="ORF">EFB08_15740</name>
</gene>